<proteinExistence type="predicted"/>
<accession>A0A5M3WFD4</accession>
<dbReference type="OrthoDB" id="5175975at2"/>
<evidence type="ECO:0000313" key="1">
    <source>
        <dbReference type="EMBL" id="GES07684.1"/>
    </source>
</evidence>
<organism evidence="1 2">
    <name type="scientific">Acrocarpospora macrocephala</name>
    <dbReference type="NCBI Taxonomy" id="150177"/>
    <lineage>
        <taxon>Bacteria</taxon>
        <taxon>Bacillati</taxon>
        <taxon>Actinomycetota</taxon>
        <taxon>Actinomycetes</taxon>
        <taxon>Streptosporangiales</taxon>
        <taxon>Streptosporangiaceae</taxon>
        <taxon>Acrocarpospora</taxon>
    </lineage>
</organism>
<evidence type="ECO:0000313" key="2">
    <source>
        <dbReference type="Proteomes" id="UP000331127"/>
    </source>
</evidence>
<reference evidence="1 2" key="1">
    <citation type="submission" date="2019-10" db="EMBL/GenBank/DDBJ databases">
        <title>Whole genome shotgun sequence of Acrocarpospora macrocephala NBRC 16266.</title>
        <authorList>
            <person name="Ichikawa N."/>
            <person name="Kimura A."/>
            <person name="Kitahashi Y."/>
            <person name="Komaki H."/>
            <person name="Oguchi A."/>
        </authorList>
    </citation>
    <scope>NUCLEOTIDE SEQUENCE [LARGE SCALE GENOMIC DNA]</scope>
    <source>
        <strain evidence="1 2">NBRC 16266</strain>
    </source>
</reference>
<keyword evidence="2" id="KW-1185">Reference proteome</keyword>
<sequence>MPEQLALLNQLQRMTPQVRAIFAADRAPRSFARDPRELIDPSGLCLRSGWLQNAFEAVREDFPNISIEGFLAGGDSRSLLHAVVDAWLGPASATLLRTSNPEEYVDALRRAYLDFRTTMTPFDGGVSYGSYRYHEGFHVELPDNLNVTPMNAPVGPDLHYPPYGSKVTKRGHRSIGMVMASRVWNREIPLTARDVELFRELQVRSYDEVHAWDYDPDLLLSEVQIAHMISTGEAPIYNFSYEQGPPRARTVVQARWELAARLQDERILTVDKAELEQIRSRIGSDTVRRSGNSLDFRSRYARDPYYRLSRDELFEMALARPKALDVAVLVNEWEHVGGTQRFIRVMGDWVRRLRNQYPKKSDKFPQEFWASRLAMITGASEPSNLHLLGRWDHARTDLEAGRNFIGTRLDRYGNRAIPTLDEVSLYTYEQRAEGRTGFTFPSGETLGSFPLTDFDRATDAVVGLDQRTLAELMSALQEDEWQSALRLLQDADRREEWNGLVRRLNLQVDYYGMPAALRLPEI</sequence>
<dbReference type="RefSeq" id="WP_155353371.1">
    <property type="nucleotide sequence ID" value="NZ_BAAAHL010000041.1"/>
</dbReference>
<gene>
    <name evidence="1" type="ORF">Amac_012790</name>
</gene>
<dbReference type="AlphaFoldDB" id="A0A5M3WFD4"/>
<protein>
    <submittedName>
        <fullName evidence="1">Uncharacterized protein</fullName>
    </submittedName>
</protein>
<dbReference type="Proteomes" id="UP000331127">
    <property type="component" value="Unassembled WGS sequence"/>
</dbReference>
<dbReference type="EMBL" id="BLAE01000007">
    <property type="protein sequence ID" value="GES07684.1"/>
    <property type="molecule type" value="Genomic_DNA"/>
</dbReference>
<comment type="caution">
    <text evidence="1">The sequence shown here is derived from an EMBL/GenBank/DDBJ whole genome shotgun (WGS) entry which is preliminary data.</text>
</comment>
<name>A0A5M3WFD4_9ACTN</name>